<dbReference type="UniPathway" id="UPA00251">
    <property type="reaction ID" value="UER00321"/>
</dbReference>
<sequence length="378" mass="42435">MRNIIVLFRNKTLENVKQRTIEMIEHNFPPLKNDLILKAARGEPVDRIPVWVMRQAGRYLPEFQEVRAQHDFFAVCQTPELACQVTLQPIERFDLDASIIFSDILVIPQAMGLKVEMVPGVGPVLPQPLAGPNDLSRLIQPNVNEALKYVGDAITLTRHKLNGRVPLIGFTGAPWTLMGYMIQGGGSSTMAKARSWLYKYPEDSHKLLQMITDVIVDYLVMQVKAGAQLLQVFESNGDYLDDALFRNYSFKYLKQISERVRKQLKEANIPKVPMIAFPKGATMNSLKILAMDQSYEVIGLDWTVDPIEARKQLGANVTLQGNMDPCAMYSSQDEIVDRAQKMVSNFGKTRYIANLGHGILPDTPISSMEAFIKGVHSA</sequence>
<dbReference type="PANTHER" id="PTHR21091">
    <property type="entry name" value="METHYLTETRAHYDROFOLATE:HOMOCYSTEINE METHYLTRANSFERASE RELATED"/>
    <property type="match status" value="1"/>
</dbReference>
<keyword evidence="10" id="KW-0350">Heme biosynthesis</keyword>
<dbReference type="GO" id="GO:0005829">
    <property type="term" value="C:cytosol"/>
    <property type="evidence" value="ECO:0007669"/>
    <property type="project" value="UniProtKB-SubCell"/>
</dbReference>
<dbReference type="Proteomes" id="UP000078541">
    <property type="component" value="Unassembled WGS sequence"/>
</dbReference>
<feature type="domain" description="Uroporphyrinogen decarboxylase (URO-D)" evidence="16">
    <location>
        <begin position="49"/>
        <end position="58"/>
    </location>
</feature>
<name>A0A195EQK2_9HYME</name>
<evidence type="ECO:0000256" key="13">
    <source>
        <dbReference type="ARBA" id="ARBA00048411"/>
    </source>
</evidence>
<evidence type="ECO:0000256" key="10">
    <source>
        <dbReference type="ARBA" id="ARBA00023133"/>
    </source>
</evidence>
<reference evidence="17 18" key="1">
    <citation type="submission" date="2016-03" db="EMBL/GenBank/DDBJ databases">
        <title>Trachymyrmex septentrionalis WGS genome.</title>
        <authorList>
            <person name="Nygaard S."/>
            <person name="Hu H."/>
            <person name="Boomsma J."/>
            <person name="Zhang G."/>
        </authorList>
    </citation>
    <scope>NUCLEOTIDE SEQUENCE [LARGE SCALE GENOMIC DNA]</scope>
    <source>
        <strain evidence="17">Tsep2-gDNA-1</strain>
        <tissue evidence="17">Whole body</tissue>
    </source>
</reference>
<comment type="function">
    <text evidence="1">Catalyzes the decarboxylation of four acetate groups of uroporphyrinogen-III to yield coproporphyrinogen-III.</text>
</comment>
<dbReference type="HAMAP" id="MF_00218">
    <property type="entry name" value="URO_D"/>
    <property type="match status" value="1"/>
</dbReference>
<proteinExistence type="inferred from homology"/>
<evidence type="ECO:0000313" key="17">
    <source>
        <dbReference type="EMBL" id="KYN30493.1"/>
    </source>
</evidence>
<dbReference type="InterPro" id="IPR038071">
    <property type="entry name" value="UROD/MetE-like_sf"/>
</dbReference>
<evidence type="ECO:0000259" key="16">
    <source>
        <dbReference type="PROSITE" id="PS00906"/>
    </source>
</evidence>
<evidence type="ECO:0000256" key="14">
    <source>
        <dbReference type="RuleBase" id="RU000554"/>
    </source>
</evidence>
<comment type="subunit">
    <text evidence="5">Homodimer.</text>
</comment>
<evidence type="ECO:0000256" key="3">
    <source>
        <dbReference type="ARBA" id="ARBA00004804"/>
    </source>
</evidence>
<gene>
    <name evidence="17" type="ORF">ALC56_15189</name>
</gene>
<dbReference type="NCBIfam" id="TIGR01464">
    <property type="entry name" value="hemE"/>
    <property type="match status" value="1"/>
</dbReference>
<comment type="subcellular location">
    <subcellularLocation>
        <location evidence="2">Cytoplasm</location>
        <location evidence="2">Cytosol</location>
    </subcellularLocation>
</comment>
<dbReference type="STRING" id="34720.A0A195EQK2"/>
<evidence type="ECO:0000313" key="18">
    <source>
        <dbReference type="Proteomes" id="UP000078541"/>
    </source>
</evidence>
<keyword evidence="9 14" id="KW-0210">Decarboxylase</keyword>
<protein>
    <recommendedName>
        <fullName evidence="7 14">Uroporphyrinogen decarboxylase</fullName>
        <ecNumber evidence="6 14">4.1.1.37</ecNumber>
    </recommendedName>
</protein>
<dbReference type="InterPro" id="IPR000257">
    <property type="entry name" value="Uroporphyrinogen_deCOase"/>
</dbReference>
<evidence type="ECO:0000256" key="1">
    <source>
        <dbReference type="ARBA" id="ARBA00002448"/>
    </source>
</evidence>
<dbReference type="OrthoDB" id="339900at2759"/>
<dbReference type="EC" id="4.1.1.37" evidence="6 14"/>
<keyword evidence="12 14" id="KW-0627">Porphyrin biosynthesis</keyword>
<comment type="pathway">
    <text evidence="3 14">Porphyrin-containing compound metabolism; protoporphyrin-IX biosynthesis; coproporphyrinogen-III from 5-aminolevulinate: step 4/4.</text>
</comment>
<evidence type="ECO:0000256" key="2">
    <source>
        <dbReference type="ARBA" id="ARBA00004514"/>
    </source>
</evidence>
<evidence type="ECO:0000256" key="4">
    <source>
        <dbReference type="ARBA" id="ARBA00009935"/>
    </source>
</evidence>
<evidence type="ECO:0000256" key="7">
    <source>
        <dbReference type="ARBA" id="ARBA00014308"/>
    </source>
</evidence>
<dbReference type="KEGG" id="tsep:108756200"/>
<dbReference type="CDD" id="cd00717">
    <property type="entry name" value="URO-D"/>
    <property type="match status" value="1"/>
</dbReference>
<keyword evidence="8" id="KW-0963">Cytoplasm</keyword>
<evidence type="ECO:0000256" key="8">
    <source>
        <dbReference type="ARBA" id="ARBA00022490"/>
    </source>
</evidence>
<evidence type="ECO:0000256" key="9">
    <source>
        <dbReference type="ARBA" id="ARBA00022793"/>
    </source>
</evidence>
<evidence type="ECO:0000256" key="15">
    <source>
        <dbReference type="RuleBase" id="RU004169"/>
    </source>
</evidence>
<dbReference type="EMBL" id="KQ982021">
    <property type="protein sequence ID" value="KYN30493.1"/>
    <property type="molecule type" value="Genomic_DNA"/>
</dbReference>
<comment type="catalytic activity">
    <reaction evidence="13">
        <text>uroporphyrinogen III + 4 H(+) = coproporphyrinogen III + 4 CO2</text>
        <dbReference type="Rhea" id="RHEA:19865"/>
        <dbReference type="ChEBI" id="CHEBI:15378"/>
        <dbReference type="ChEBI" id="CHEBI:16526"/>
        <dbReference type="ChEBI" id="CHEBI:57308"/>
        <dbReference type="ChEBI" id="CHEBI:57309"/>
        <dbReference type="EC" id="4.1.1.37"/>
    </reaction>
    <physiologicalReaction direction="left-to-right" evidence="13">
        <dbReference type="Rhea" id="RHEA:19866"/>
    </physiologicalReaction>
</comment>
<dbReference type="SUPFAM" id="SSF51726">
    <property type="entry name" value="UROD/MetE-like"/>
    <property type="match status" value="1"/>
</dbReference>
<dbReference type="FunFam" id="3.20.20.210:FF:000001">
    <property type="entry name" value="Uroporphyrinogen decarboxylase"/>
    <property type="match status" value="1"/>
</dbReference>
<accession>A0A195EQK2</accession>
<organism evidence="17 18">
    <name type="scientific">Trachymyrmex septentrionalis</name>
    <dbReference type="NCBI Taxonomy" id="34720"/>
    <lineage>
        <taxon>Eukaryota</taxon>
        <taxon>Metazoa</taxon>
        <taxon>Ecdysozoa</taxon>
        <taxon>Arthropoda</taxon>
        <taxon>Hexapoda</taxon>
        <taxon>Insecta</taxon>
        <taxon>Pterygota</taxon>
        <taxon>Neoptera</taxon>
        <taxon>Endopterygota</taxon>
        <taxon>Hymenoptera</taxon>
        <taxon>Apocrita</taxon>
        <taxon>Aculeata</taxon>
        <taxon>Formicoidea</taxon>
        <taxon>Formicidae</taxon>
        <taxon>Myrmicinae</taxon>
        <taxon>Trachymyrmex</taxon>
    </lineage>
</organism>
<dbReference type="GO" id="GO:0004853">
    <property type="term" value="F:uroporphyrinogen decarboxylase activity"/>
    <property type="evidence" value="ECO:0007669"/>
    <property type="project" value="UniProtKB-EC"/>
</dbReference>
<dbReference type="Gene3D" id="3.20.20.210">
    <property type="match status" value="1"/>
</dbReference>
<keyword evidence="18" id="KW-1185">Reference proteome</keyword>
<evidence type="ECO:0000256" key="5">
    <source>
        <dbReference type="ARBA" id="ARBA00011738"/>
    </source>
</evidence>
<comment type="similarity">
    <text evidence="4 15">Belongs to the uroporphyrinogen decarboxylase family.</text>
</comment>
<dbReference type="PROSITE" id="PS00906">
    <property type="entry name" value="UROD_1"/>
    <property type="match status" value="1"/>
</dbReference>
<dbReference type="PANTHER" id="PTHR21091:SF169">
    <property type="entry name" value="UROPORPHYRINOGEN DECARBOXYLASE"/>
    <property type="match status" value="1"/>
</dbReference>
<dbReference type="Pfam" id="PF01208">
    <property type="entry name" value="URO-D"/>
    <property type="match status" value="1"/>
</dbReference>
<dbReference type="GO" id="GO:0006782">
    <property type="term" value="P:protoporphyrinogen IX biosynthetic process"/>
    <property type="evidence" value="ECO:0007669"/>
    <property type="project" value="UniProtKB-UniPathway"/>
</dbReference>
<keyword evidence="11 14" id="KW-0456">Lyase</keyword>
<evidence type="ECO:0000256" key="12">
    <source>
        <dbReference type="ARBA" id="ARBA00023244"/>
    </source>
</evidence>
<evidence type="ECO:0000256" key="11">
    <source>
        <dbReference type="ARBA" id="ARBA00023239"/>
    </source>
</evidence>
<dbReference type="InterPro" id="IPR006361">
    <property type="entry name" value="Uroporphyrinogen_deCO2ase_HemE"/>
</dbReference>
<evidence type="ECO:0000256" key="6">
    <source>
        <dbReference type="ARBA" id="ARBA00012288"/>
    </source>
</evidence>
<dbReference type="AlphaFoldDB" id="A0A195EQK2"/>